<sequence>MYNKLISWYRLLYIKSILSILSYKPLAWLNLVFLTTYIQYLHAAATPSCQKTPLTLAAPLSPPYHTNNQQGFIDKFLNLIFSEIGCKIKVITLPAMRTLSDTNKGKLDGNFMFSDELYIDKYPNLIRIEPSYFSYFLAFTGFGNLPKSDKEISIYRLATIRGMSLPKPLVDHQHVFLAKDLTQLTTLLRRNRVDVAIMPVAVAYFYKQQSCFKSLNITVYSELSVNLYIYLHKRHSNIKAPLSNSVRRLKRSKQYQQLLQTAIRKGLDIPLPTC</sequence>
<evidence type="ECO:0000313" key="2">
    <source>
        <dbReference type="Proteomes" id="UP001528823"/>
    </source>
</evidence>
<gene>
    <name evidence="1" type="ORF">ORQ98_05260</name>
</gene>
<reference evidence="1 2" key="1">
    <citation type="submission" date="2022-11" db="EMBL/GenBank/DDBJ databases">
        <title>Spartinivicinus poritis sp. nov., isolated from scleractinian coral Porites lutea.</title>
        <authorList>
            <person name="Zhang G."/>
            <person name="Cai L."/>
            <person name="Wei Q."/>
        </authorList>
    </citation>
    <scope>NUCLEOTIDE SEQUENCE [LARGE SCALE GENOMIC DNA]</scope>
    <source>
        <strain evidence="1 2">A2-2</strain>
    </source>
</reference>
<protein>
    <recommendedName>
        <fullName evidence="3">Solute-binding protein family 3/N-terminal domain-containing protein</fullName>
    </recommendedName>
</protein>
<organism evidence="1 2">
    <name type="scientific">Spartinivicinus poritis</name>
    <dbReference type="NCBI Taxonomy" id="2994640"/>
    <lineage>
        <taxon>Bacteria</taxon>
        <taxon>Pseudomonadati</taxon>
        <taxon>Pseudomonadota</taxon>
        <taxon>Gammaproteobacteria</taxon>
        <taxon>Oceanospirillales</taxon>
        <taxon>Zooshikellaceae</taxon>
        <taxon>Spartinivicinus</taxon>
    </lineage>
</organism>
<proteinExistence type="predicted"/>
<keyword evidence="2" id="KW-1185">Reference proteome</keyword>
<dbReference type="Gene3D" id="3.40.190.10">
    <property type="entry name" value="Periplasmic binding protein-like II"/>
    <property type="match status" value="2"/>
</dbReference>
<dbReference type="SUPFAM" id="SSF53850">
    <property type="entry name" value="Periplasmic binding protein-like II"/>
    <property type="match status" value="1"/>
</dbReference>
<dbReference type="RefSeq" id="WP_274687733.1">
    <property type="nucleotide sequence ID" value="NZ_JAPMOU010000004.1"/>
</dbReference>
<name>A0ABT5U572_9GAMM</name>
<evidence type="ECO:0000313" key="1">
    <source>
        <dbReference type="EMBL" id="MDE1461370.1"/>
    </source>
</evidence>
<comment type="caution">
    <text evidence="1">The sequence shown here is derived from an EMBL/GenBank/DDBJ whole genome shotgun (WGS) entry which is preliminary data.</text>
</comment>
<accession>A0ABT5U572</accession>
<dbReference type="EMBL" id="JAPMOU010000004">
    <property type="protein sequence ID" value="MDE1461370.1"/>
    <property type="molecule type" value="Genomic_DNA"/>
</dbReference>
<evidence type="ECO:0008006" key="3">
    <source>
        <dbReference type="Google" id="ProtNLM"/>
    </source>
</evidence>
<dbReference type="Proteomes" id="UP001528823">
    <property type="component" value="Unassembled WGS sequence"/>
</dbReference>